<evidence type="ECO:0000256" key="2">
    <source>
        <dbReference type="SAM" id="SignalP"/>
    </source>
</evidence>
<evidence type="ECO:0000256" key="1">
    <source>
        <dbReference type="SAM" id="MobiDB-lite"/>
    </source>
</evidence>
<protein>
    <recommendedName>
        <fullName evidence="5">Porin</fullName>
    </recommendedName>
</protein>
<name>A0AAJ1TR17_9HYPH</name>
<gene>
    <name evidence="3" type="ORF">QO001_004450</name>
</gene>
<dbReference type="AlphaFoldDB" id="A0AAJ1TR17"/>
<evidence type="ECO:0000313" key="3">
    <source>
        <dbReference type="EMBL" id="MDQ0545506.1"/>
    </source>
</evidence>
<sequence>MFRFLAAPVACLALAGIAAAQDRTESVQPVAVIPGPEAQRPDPASRIPLDSLALRHPEPEAAQTTASLKSPADLPREALRPVPKPWCAQERRVGTGAGFCLIN</sequence>
<dbReference type="Proteomes" id="UP001223420">
    <property type="component" value="Unassembled WGS sequence"/>
</dbReference>
<dbReference type="EMBL" id="JAUSWL010000009">
    <property type="protein sequence ID" value="MDQ0545506.1"/>
    <property type="molecule type" value="Genomic_DNA"/>
</dbReference>
<evidence type="ECO:0000313" key="4">
    <source>
        <dbReference type="Proteomes" id="UP001223420"/>
    </source>
</evidence>
<accession>A0AAJ1TR17</accession>
<feature type="region of interest" description="Disordered" evidence="1">
    <location>
        <begin position="57"/>
        <end position="76"/>
    </location>
</feature>
<reference evidence="3" key="1">
    <citation type="submission" date="2023-07" db="EMBL/GenBank/DDBJ databases">
        <title>Genomic Encyclopedia of Type Strains, Phase IV (KMG-IV): sequencing the most valuable type-strain genomes for metagenomic binning, comparative biology and taxonomic classification.</title>
        <authorList>
            <person name="Goeker M."/>
        </authorList>
    </citation>
    <scope>NUCLEOTIDE SEQUENCE</scope>
    <source>
        <strain evidence="3">DSM 19569</strain>
    </source>
</reference>
<dbReference type="RefSeq" id="WP_230367215.1">
    <property type="nucleotide sequence ID" value="NZ_JAJALK010000010.1"/>
</dbReference>
<feature type="chain" id="PRO_5042580016" description="Porin" evidence="2">
    <location>
        <begin position="21"/>
        <end position="103"/>
    </location>
</feature>
<feature type="signal peptide" evidence="2">
    <location>
        <begin position="1"/>
        <end position="20"/>
    </location>
</feature>
<evidence type="ECO:0008006" key="5">
    <source>
        <dbReference type="Google" id="ProtNLM"/>
    </source>
</evidence>
<keyword evidence="2" id="KW-0732">Signal</keyword>
<proteinExistence type="predicted"/>
<comment type="caution">
    <text evidence="3">The sequence shown here is derived from an EMBL/GenBank/DDBJ whole genome shotgun (WGS) entry which is preliminary data.</text>
</comment>
<organism evidence="3 4">
    <name type="scientific">Methylobacterium brachiatum</name>
    <dbReference type="NCBI Taxonomy" id="269660"/>
    <lineage>
        <taxon>Bacteria</taxon>
        <taxon>Pseudomonadati</taxon>
        <taxon>Pseudomonadota</taxon>
        <taxon>Alphaproteobacteria</taxon>
        <taxon>Hyphomicrobiales</taxon>
        <taxon>Methylobacteriaceae</taxon>
        <taxon>Methylobacterium</taxon>
    </lineage>
</organism>